<proteinExistence type="predicted"/>
<keyword evidence="1" id="KW-0812">Transmembrane</keyword>
<keyword evidence="3" id="KW-0808">Transferase</keyword>
<keyword evidence="1" id="KW-0472">Membrane</keyword>
<name>A0ABZ3EVD0_9FIRM</name>
<dbReference type="PANTHER" id="PTHR45947">
    <property type="entry name" value="SULFOQUINOVOSYL TRANSFERASE SQD2"/>
    <property type="match status" value="1"/>
</dbReference>
<gene>
    <name evidence="3" type="ORF">V6984_18585</name>
</gene>
<dbReference type="CDD" id="cd03801">
    <property type="entry name" value="GT4_PimA-like"/>
    <property type="match status" value="1"/>
</dbReference>
<keyword evidence="4" id="KW-1185">Reference proteome</keyword>
<accession>A0ABZ3EVD0</accession>
<feature type="transmembrane region" description="Helical" evidence="1">
    <location>
        <begin position="48"/>
        <end position="67"/>
    </location>
</feature>
<evidence type="ECO:0000256" key="1">
    <source>
        <dbReference type="SAM" id="Phobius"/>
    </source>
</evidence>
<dbReference type="EC" id="2.4.-.-" evidence="3"/>
<evidence type="ECO:0000313" key="3">
    <source>
        <dbReference type="EMBL" id="XAH73485.1"/>
    </source>
</evidence>
<dbReference type="Gene3D" id="3.40.50.2000">
    <property type="entry name" value="Glycogen Phosphorylase B"/>
    <property type="match status" value="2"/>
</dbReference>
<organism evidence="3 4">
    <name type="scientific">Kineothrix sedimenti</name>
    <dbReference type="NCBI Taxonomy" id="3123317"/>
    <lineage>
        <taxon>Bacteria</taxon>
        <taxon>Bacillati</taxon>
        <taxon>Bacillota</taxon>
        <taxon>Clostridia</taxon>
        <taxon>Lachnospirales</taxon>
        <taxon>Lachnospiraceae</taxon>
        <taxon>Kineothrix</taxon>
    </lineage>
</organism>
<protein>
    <submittedName>
        <fullName evidence="3">Glycosyltransferase family 4 protein</fullName>
        <ecNumber evidence="3">2.4.-.-</ecNumber>
    </submittedName>
</protein>
<dbReference type="InterPro" id="IPR050194">
    <property type="entry name" value="Glycosyltransferase_grp1"/>
</dbReference>
<dbReference type="GO" id="GO:0016757">
    <property type="term" value="F:glycosyltransferase activity"/>
    <property type="evidence" value="ECO:0007669"/>
    <property type="project" value="UniProtKB-KW"/>
</dbReference>
<dbReference type="SUPFAM" id="SSF53756">
    <property type="entry name" value="UDP-Glycosyltransferase/glycogen phosphorylase"/>
    <property type="match status" value="1"/>
</dbReference>
<dbReference type="PANTHER" id="PTHR45947:SF3">
    <property type="entry name" value="SULFOQUINOVOSYL TRANSFERASE SQD2"/>
    <property type="match status" value="1"/>
</dbReference>
<dbReference type="RefSeq" id="WP_342757089.1">
    <property type="nucleotide sequence ID" value="NZ_CP146256.1"/>
</dbReference>
<evidence type="ECO:0000313" key="4">
    <source>
        <dbReference type="Proteomes" id="UP001451571"/>
    </source>
</evidence>
<evidence type="ECO:0000259" key="2">
    <source>
        <dbReference type="Pfam" id="PF00534"/>
    </source>
</evidence>
<dbReference type="EMBL" id="CP146256">
    <property type="protein sequence ID" value="XAH73485.1"/>
    <property type="molecule type" value="Genomic_DNA"/>
</dbReference>
<dbReference type="InterPro" id="IPR001296">
    <property type="entry name" value="Glyco_trans_1"/>
</dbReference>
<dbReference type="Pfam" id="PF00534">
    <property type="entry name" value="Glycos_transf_1"/>
    <property type="match status" value="1"/>
</dbReference>
<keyword evidence="1" id="KW-1133">Transmembrane helix</keyword>
<dbReference type="Proteomes" id="UP001451571">
    <property type="component" value="Chromosome"/>
</dbReference>
<keyword evidence="3" id="KW-0328">Glycosyltransferase</keyword>
<sequence>MRVLYMSHRYHTNQNTIMKGWVENNHEICFLSQYAGRIEDYTYVRPVVVGYSAFFQFIYYIYVNILFRKDPYAMDMRLKYGIPPIFKARKLIKEFKPDVAILRERSIYTICLNAICRSLHIPTILYNLSPVWDKPKKMDLAHKIVWKLTPKYRMTPSKLVGVDFAGLVKDEYGYFAPFLMEARVEPEKKKYFKDGRINVFCIGKYQKIKNHFMTVQVIEELLDKYDLHLTIAGEVSSDFHREYYAALKKYIEEHQLQNNVTLLQNLNKEQVFAQYEQADVYVIPSTQEAATITVIEAMAFSIPAICGSDNGTASYIDEGNNGYVFEDNDKEDYKKKLEMIVCDRGNIPKMGRAGYQTVLNNYQFKNYYDVVEEIIGKM</sequence>
<feature type="domain" description="Glycosyl transferase family 1" evidence="2">
    <location>
        <begin position="188"/>
        <end position="355"/>
    </location>
</feature>
<reference evidence="3 4" key="1">
    <citation type="submission" date="2024-02" db="EMBL/GenBank/DDBJ databases">
        <title>Bacterial strain from lacustrine sediment.</title>
        <authorList>
            <person name="Petit C."/>
            <person name="Fadhlaoui K."/>
        </authorList>
    </citation>
    <scope>NUCLEOTIDE SEQUENCE [LARGE SCALE GENOMIC DNA]</scope>
    <source>
        <strain evidence="3 4">IPX-CK</strain>
    </source>
</reference>